<accession>A0AA88JA27</accession>
<sequence length="101" mass="11653">MSFIIAEDNLLWYPELDQYVTGHSKQGMFTINKNNIKKNMKHDGKQACPCCADPRQVGLDYGLGWIWFGRPNHSIVARPVQTLMVSNLLVNFDARWWSVAR</sequence>
<evidence type="ECO:0000313" key="2">
    <source>
        <dbReference type="Proteomes" id="UP001187192"/>
    </source>
</evidence>
<organism evidence="1 2">
    <name type="scientific">Ficus carica</name>
    <name type="common">Common fig</name>
    <dbReference type="NCBI Taxonomy" id="3494"/>
    <lineage>
        <taxon>Eukaryota</taxon>
        <taxon>Viridiplantae</taxon>
        <taxon>Streptophyta</taxon>
        <taxon>Embryophyta</taxon>
        <taxon>Tracheophyta</taxon>
        <taxon>Spermatophyta</taxon>
        <taxon>Magnoliopsida</taxon>
        <taxon>eudicotyledons</taxon>
        <taxon>Gunneridae</taxon>
        <taxon>Pentapetalae</taxon>
        <taxon>rosids</taxon>
        <taxon>fabids</taxon>
        <taxon>Rosales</taxon>
        <taxon>Moraceae</taxon>
        <taxon>Ficeae</taxon>
        <taxon>Ficus</taxon>
    </lineage>
</organism>
<dbReference type="AlphaFoldDB" id="A0AA88JA27"/>
<reference evidence="1" key="1">
    <citation type="submission" date="2023-07" db="EMBL/GenBank/DDBJ databases">
        <title>draft genome sequence of fig (Ficus carica).</title>
        <authorList>
            <person name="Takahashi T."/>
            <person name="Nishimura K."/>
        </authorList>
    </citation>
    <scope>NUCLEOTIDE SEQUENCE</scope>
</reference>
<gene>
    <name evidence="1" type="ORF">TIFTF001_035429</name>
</gene>
<proteinExistence type="predicted"/>
<protein>
    <submittedName>
        <fullName evidence="1">Uncharacterized protein</fullName>
    </submittedName>
</protein>
<comment type="caution">
    <text evidence="1">The sequence shown here is derived from an EMBL/GenBank/DDBJ whole genome shotgun (WGS) entry which is preliminary data.</text>
</comment>
<dbReference type="EMBL" id="BTGU01000317">
    <property type="protein sequence ID" value="GMN66365.1"/>
    <property type="molecule type" value="Genomic_DNA"/>
</dbReference>
<name>A0AA88JA27_FICCA</name>
<evidence type="ECO:0000313" key="1">
    <source>
        <dbReference type="EMBL" id="GMN66365.1"/>
    </source>
</evidence>
<keyword evidence="2" id="KW-1185">Reference proteome</keyword>
<dbReference type="Proteomes" id="UP001187192">
    <property type="component" value="Unassembled WGS sequence"/>
</dbReference>